<dbReference type="AlphaFoldDB" id="W1X259"/>
<protein>
    <submittedName>
        <fullName evidence="1">Uncharacterized protein</fullName>
    </submittedName>
</protein>
<feature type="non-terminal residue" evidence="1">
    <location>
        <position position="52"/>
    </location>
</feature>
<proteinExistence type="predicted"/>
<evidence type="ECO:0000313" key="1">
    <source>
        <dbReference type="EMBL" id="ETJ24398.1"/>
    </source>
</evidence>
<reference evidence="1" key="1">
    <citation type="submission" date="2013-12" db="EMBL/GenBank/DDBJ databases">
        <title>A Varibaculum cambriense genome reconstructed from a premature infant gut community with otherwise low bacterial novelty that shifts toward anaerobic metabolism during the third week of life.</title>
        <authorList>
            <person name="Brown C.T."/>
            <person name="Sharon I."/>
            <person name="Thomas B.C."/>
            <person name="Castelle C.J."/>
            <person name="Morowitz M.J."/>
            <person name="Banfield J.F."/>
        </authorList>
    </citation>
    <scope>NUCLEOTIDE SEQUENCE</scope>
</reference>
<organism evidence="1">
    <name type="scientific">human gut metagenome</name>
    <dbReference type="NCBI Taxonomy" id="408170"/>
    <lineage>
        <taxon>unclassified sequences</taxon>
        <taxon>metagenomes</taxon>
        <taxon>organismal metagenomes</taxon>
    </lineage>
</organism>
<sequence>MKRSLILLTIILTVLAGCGQKKETKSKTSKQSIDSTLPVIANAEKETVVTKN</sequence>
<dbReference type="EMBL" id="AZMM01018025">
    <property type="protein sequence ID" value="ETJ24398.1"/>
    <property type="molecule type" value="Genomic_DNA"/>
</dbReference>
<accession>W1X259</accession>
<comment type="caution">
    <text evidence="1">The sequence shown here is derived from an EMBL/GenBank/DDBJ whole genome shotgun (WGS) entry which is preliminary data.</text>
</comment>
<dbReference type="PROSITE" id="PS51257">
    <property type="entry name" value="PROKAR_LIPOPROTEIN"/>
    <property type="match status" value="1"/>
</dbReference>
<name>W1X259_9ZZZZ</name>
<gene>
    <name evidence="1" type="ORF">Q604_UNBC18025G0001</name>
</gene>